<keyword evidence="2" id="KW-0812">Transmembrane</keyword>
<feature type="region of interest" description="Disordered" evidence="1">
    <location>
        <begin position="292"/>
        <end position="318"/>
    </location>
</feature>
<keyword evidence="2" id="KW-0472">Membrane</keyword>
<evidence type="ECO:0000256" key="1">
    <source>
        <dbReference type="SAM" id="MobiDB-lite"/>
    </source>
</evidence>
<feature type="transmembrane region" description="Helical" evidence="2">
    <location>
        <begin position="404"/>
        <end position="429"/>
    </location>
</feature>
<sequence>MLTWQSVETLTADVATRRGLWWLVLRVTILGWCCDSSNGDWSVDSVPPWVETKVPYITTSFRGGRTVAECVWRGSAPRINGTWWQIEGSTRTEIAKFNGSWFQWITLLRDGGAFAWESETSKESQRRWQKASPVSIGEDSPGDGRPDSSSRPPRSPSGSRRGAGIRRNGGNPQKQTQTPKPPMKTKEYWVHSWIELTENFAGSLACAVFNSSSEVSVEPAPSLSWEEASPESWAVRCQPPRGDPRLLSNRSAPYGLAWWLNGSVAATVSYPPESSGLQTLSIYRTAMETSGPGSSSFSYEQHPPRETTGSGNSRTTTVPRISEDQVRTSAIRRPSPDLRPWFEIETVSNRMVLQDQAWAAGTLCVSCTVIQPRLLGVATTACRSHPPSRRLPVVSKRSTPNGCAWSATAAAGAGVLFGAVATAGLTLTLGPRARRGSVRFRNSRH</sequence>
<keyword evidence="2" id="KW-1133">Transmembrane helix</keyword>
<organism evidence="3 4">
    <name type="scientific">Muromegalovirus C4A</name>
    <dbReference type="NCBI Taxonomy" id="524649"/>
    <lineage>
        <taxon>Viruses</taxon>
        <taxon>Duplodnaviria</taxon>
        <taxon>Heunggongvirae</taxon>
        <taxon>Peploviricota</taxon>
        <taxon>Herviviricetes</taxon>
        <taxon>Herpesvirales</taxon>
        <taxon>Orthoherpesviridae</taxon>
        <taxon>Betaherpesvirinae</taxon>
        <taxon>Muromegalovirus</taxon>
        <taxon>Muromegalovirus muridbeta1</taxon>
        <taxon>Murid herpesvirus 1</taxon>
    </lineage>
</organism>
<evidence type="ECO:0000313" key="3">
    <source>
        <dbReference type="EMBL" id="ACE95670.1"/>
    </source>
</evidence>
<evidence type="ECO:0000256" key="2">
    <source>
        <dbReference type="SAM" id="Phobius"/>
    </source>
</evidence>
<feature type="compositionally biased region" description="Low complexity" evidence="1">
    <location>
        <begin position="149"/>
        <end position="178"/>
    </location>
</feature>
<name>B3UY95_MUHV1</name>
<evidence type="ECO:0000313" key="4">
    <source>
        <dbReference type="Proteomes" id="UP000101273"/>
    </source>
</evidence>
<accession>B3UY95</accession>
<reference evidence="3 4" key="1">
    <citation type="journal article" date="2008" name="J. Virol.">
        <title>Laboratory strains of murine cytomegalovirus are genetically similar to but phenotypically distinct from wild strains of virus.</title>
        <authorList>
            <person name="Smith L.M."/>
            <person name="McWhorter A.R."/>
            <person name="Masters L.L."/>
            <person name="Shellam G.R."/>
            <person name="Redwood A.J."/>
        </authorList>
    </citation>
    <scope>NUCLEOTIDE SEQUENCE [LARGE SCALE GENOMIC DNA]</scope>
    <source>
        <strain evidence="3">C4A</strain>
    </source>
</reference>
<gene>
    <name evidence="3" type="primary">m167</name>
</gene>
<feature type="compositionally biased region" description="Polar residues" evidence="1">
    <location>
        <begin position="307"/>
        <end position="318"/>
    </location>
</feature>
<protein>
    <submittedName>
        <fullName evidence="3">M167</fullName>
    </submittedName>
</protein>
<dbReference type="Proteomes" id="UP000101273">
    <property type="component" value="Genome"/>
</dbReference>
<proteinExistence type="predicted"/>
<feature type="region of interest" description="Disordered" evidence="1">
    <location>
        <begin position="119"/>
        <end position="183"/>
    </location>
</feature>
<dbReference type="EMBL" id="EU579861">
    <property type="protein sequence ID" value="ACE95670.1"/>
    <property type="molecule type" value="Genomic_DNA"/>
</dbReference>